<organism evidence="2 3">
    <name type="scientific">Mycoplasmoides gallisepticum</name>
    <name type="common">Mycoplasma gallisepticum</name>
    <dbReference type="NCBI Taxonomy" id="2096"/>
    <lineage>
        <taxon>Bacteria</taxon>
        <taxon>Bacillati</taxon>
        <taxon>Mycoplasmatota</taxon>
        <taxon>Mycoplasmoidales</taxon>
        <taxon>Mycoplasmoidaceae</taxon>
        <taxon>Mycoplasmoides</taxon>
    </lineage>
</organism>
<reference evidence="3" key="1">
    <citation type="submission" date="2018-06" db="EMBL/GenBank/DDBJ databases">
        <authorList>
            <consortium name="Pathogen Informatics"/>
        </authorList>
    </citation>
    <scope>NUCLEOTIDE SEQUENCE [LARGE SCALE GENOMIC DNA]</scope>
    <source>
        <strain evidence="3">NCTC10115</strain>
    </source>
</reference>
<protein>
    <submittedName>
        <fullName evidence="2">Lipoprotein and hemagglutinin (VlhA) family protein</fullName>
    </submittedName>
</protein>
<evidence type="ECO:0000313" key="2">
    <source>
        <dbReference type="EMBL" id="SYV95274.1"/>
    </source>
</evidence>
<dbReference type="Pfam" id="PF05692">
    <property type="entry name" value="Myco_haema"/>
    <property type="match status" value="1"/>
</dbReference>
<dbReference type="Proteomes" id="UP000260136">
    <property type="component" value="Chromosome"/>
</dbReference>
<evidence type="ECO:0000259" key="1">
    <source>
        <dbReference type="Pfam" id="PF05692"/>
    </source>
</evidence>
<feature type="domain" description="Haemagglutinin Mycoplasma" evidence="1">
    <location>
        <begin position="2"/>
        <end position="36"/>
    </location>
</feature>
<gene>
    <name evidence="2" type="ORF">NCTC10115_01329</name>
</gene>
<dbReference type="EMBL" id="LS991952">
    <property type="protein sequence ID" value="SYV95274.1"/>
    <property type="molecule type" value="Genomic_DNA"/>
</dbReference>
<dbReference type="InterPro" id="IPR008692">
    <property type="entry name" value="Hemogglutn_Mycoplasma"/>
</dbReference>
<proteinExistence type="predicted"/>
<name>A0A3B0PNQ6_MYCGL</name>
<dbReference type="AlphaFoldDB" id="A0A3B0PNQ6"/>
<evidence type="ECO:0000313" key="3">
    <source>
        <dbReference type="Proteomes" id="UP000260136"/>
    </source>
</evidence>
<sequence>MLTLQKGLNKIVISGGSSGQDGTNAPYIGNLTFTLNNSSTNASQDSSSNSTQDK</sequence>
<keyword evidence="2" id="KW-0449">Lipoprotein</keyword>
<accession>A0A3B0PNQ6</accession>